<sequence>MARNRAGRCCEHCHMSEAEHQEKFKMRLNVNHKEPFHQHANKSLANRLSNLEALCKSCHTRADWKWRKEHPMQAVLNFRAA</sequence>
<keyword evidence="2" id="KW-0540">Nuclease</keyword>
<dbReference type="GO" id="GO:0008270">
    <property type="term" value="F:zinc ion binding"/>
    <property type="evidence" value="ECO:0007669"/>
    <property type="project" value="InterPro"/>
</dbReference>
<dbReference type="GO" id="GO:0003676">
    <property type="term" value="F:nucleic acid binding"/>
    <property type="evidence" value="ECO:0007669"/>
    <property type="project" value="InterPro"/>
</dbReference>
<keyword evidence="3" id="KW-1185">Reference proteome</keyword>
<evidence type="ECO:0000313" key="3">
    <source>
        <dbReference type="Proteomes" id="UP000518878"/>
    </source>
</evidence>
<proteinExistence type="predicted"/>
<dbReference type="RefSeq" id="WP_166698095.1">
    <property type="nucleotide sequence ID" value="NZ_JAAQTL010000001.1"/>
</dbReference>
<dbReference type="GO" id="GO:0004519">
    <property type="term" value="F:endonuclease activity"/>
    <property type="evidence" value="ECO:0007669"/>
    <property type="project" value="UniProtKB-KW"/>
</dbReference>
<dbReference type="Pfam" id="PF01844">
    <property type="entry name" value="HNH"/>
    <property type="match status" value="1"/>
</dbReference>
<accession>A0A7X5QS38</accession>
<feature type="domain" description="HNH" evidence="1">
    <location>
        <begin position="10"/>
        <end position="61"/>
    </location>
</feature>
<dbReference type="InterPro" id="IPR002711">
    <property type="entry name" value="HNH"/>
</dbReference>
<dbReference type="EMBL" id="JAAQTL010000001">
    <property type="protein sequence ID" value="NID14378.1"/>
    <property type="molecule type" value="Genomic_DNA"/>
</dbReference>
<comment type="caution">
    <text evidence="2">The sequence shown here is derived from an EMBL/GenBank/DDBJ whole genome shotgun (WGS) entry which is preliminary data.</text>
</comment>
<dbReference type="Proteomes" id="UP000518878">
    <property type="component" value="Unassembled WGS sequence"/>
</dbReference>
<protein>
    <submittedName>
        <fullName evidence="2">HNH endonuclease</fullName>
    </submittedName>
</protein>
<gene>
    <name evidence="2" type="ORF">HBF32_02740</name>
</gene>
<reference evidence="2 3" key="1">
    <citation type="journal article" date="2006" name="Int. J. Syst. Evol. Microbiol.">
        <title>Dyella yeojuensis sp. nov., isolated from greenhouse soil in Korea.</title>
        <authorList>
            <person name="Kim B.Y."/>
            <person name="Weon H.Y."/>
            <person name="Lee K.H."/>
            <person name="Seok S.J."/>
            <person name="Kwon S.W."/>
            <person name="Go S.J."/>
            <person name="Stackebrandt E."/>
        </authorList>
    </citation>
    <scope>NUCLEOTIDE SEQUENCE [LARGE SCALE GENOMIC DNA]</scope>
    <source>
        <strain evidence="2 3">DSM 17673</strain>
    </source>
</reference>
<keyword evidence="2" id="KW-0255">Endonuclease</keyword>
<keyword evidence="2" id="KW-0378">Hydrolase</keyword>
<dbReference type="AlphaFoldDB" id="A0A7X5QS38"/>
<organism evidence="2 3">
    <name type="scientific">Luteibacter yeojuensis</name>
    <dbReference type="NCBI Taxonomy" id="345309"/>
    <lineage>
        <taxon>Bacteria</taxon>
        <taxon>Pseudomonadati</taxon>
        <taxon>Pseudomonadota</taxon>
        <taxon>Gammaproteobacteria</taxon>
        <taxon>Lysobacterales</taxon>
        <taxon>Rhodanobacteraceae</taxon>
        <taxon>Luteibacter</taxon>
    </lineage>
</organism>
<evidence type="ECO:0000313" key="2">
    <source>
        <dbReference type="EMBL" id="NID14378.1"/>
    </source>
</evidence>
<evidence type="ECO:0000259" key="1">
    <source>
        <dbReference type="Pfam" id="PF01844"/>
    </source>
</evidence>
<name>A0A7X5QS38_9GAMM</name>